<name>A0A8T0HQ61_CERPU</name>
<feature type="compositionally biased region" description="Basic residues" evidence="1">
    <location>
        <begin position="44"/>
        <end position="58"/>
    </location>
</feature>
<feature type="region of interest" description="Disordered" evidence="1">
    <location>
        <begin position="35"/>
        <end position="136"/>
    </location>
</feature>
<evidence type="ECO:0000313" key="3">
    <source>
        <dbReference type="Proteomes" id="UP000822688"/>
    </source>
</evidence>
<dbReference type="EMBL" id="CM026426">
    <property type="protein sequence ID" value="KAG0573044.1"/>
    <property type="molecule type" value="Genomic_DNA"/>
</dbReference>
<evidence type="ECO:0000256" key="1">
    <source>
        <dbReference type="SAM" id="MobiDB-lite"/>
    </source>
</evidence>
<dbReference type="AlphaFoldDB" id="A0A8T0HQ61"/>
<comment type="caution">
    <text evidence="2">The sequence shown here is derived from an EMBL/GenBank/DDBJ whole genome shotgun (WGS) entry which is preliminary data.</text>
</comment>
<organism evidence="2 3">
    <name type="scientific">Ceratodon purpureus</name>
    <name type="common">Fire moss</name>
    <name type="synonym">Dicranum purpureum</name>
    <dbReference type="NCBI Taxonomy" id="3225"/>
    <lineage>
        <taxon>Eukaryota</taxon>
        <taxon>Viridiplantae</taxon>
        <taxon>Streptophyta</taxon>
        <taxon>Embryophyta</taxon>
        <taxon>Bryophyta</taxon>
        <taxon>Bryophytina</taxon>
        <taxon>Bryopsida</taxon>
        <taxon>Dicranidae</taxon>
        <taxon>Pseudoditrichales</taxon>
        <taxon>Ditrichaceae</taxon>
        <taxon>Ceratodon</taxon>
    </lineage>
</organism>
<feature type="compositionally biased region" description="Low complexity" evidence="1">
    <location>
        <begin position="77"/>
        <end position="86"/>
    </location>
</feature>
<gene>
    <name evidence="2" type="ORF">KC19_VG143800</name>
</gene>
<keyword evidence="3" id="KW-1185">Reference proteome</keyword>
<reference evidence="2" key="1">
    <citation type="submission" date="2020-06" db="EMBL/GenBank/DDBJ databases">
        <title>WGS assembly of Ceratodon purpureus strain R40.</title>
        <authorList>
            <person name="Carey S.B."/>
            <person name="Jenkins J."/>
            <person name="Shu S."/>
            <person name="Lovell J.T."/>
            <person name="Sreedasyam A."/>
            <person name="Maumus F."/>
            <person name="Tiley G.P."/>
            <person name="Fernandez-Pozo N."/>
            <person name="Barry K."/>
            <person name="Chen C."/>
            <person name="Wang M."/>
            <person name="Lipzen A."/>
            <person name="Daum C."/>
            <person name="Saski C.A."/>
            <person name="Payton A.C."/>
            <person name="Mcbreen J.C."/>
            <person name="Conrad R.E."/>
            <person name="Kollar L.M."/>
            <person name="Olsson S."/>
            <person name="Huttunen S."/>
            <person name="Landis J.B."/>
            <person name="Wickett N.J."/>
            <person name="Johnson M.G."/>
            <person name="Rensing S.A."/>
            <person name="Grimwood J."/>
            <person name="Schmutz J."/>
            <person name="Mcdaniel S.F."/>
        </authorList>
    </citation>
    <scope>NUCLEOTIDE SEQUENCE</scope>
    <source>
        <strain evidence="2">R40</strain>
    </source>
</reference>
<evidence type="ECO:0000313" key="2">
    <source>
        <dbReference type="EMBL" id="KAG0573044.1"/>
    </source>
</evidence>
<dbReference type="Proteomes" id="UP000822688">
    <property type="component" value="Chromosome V"/>
</dbReference>
<proteinExistence type="predicted"/>
<feature type="compositionally biased region" description="Low complexity" evidence="1">
    <location>
        <begin position="123"/>
        <end position="136"/>
    </location>
</feature>
<sequence>MILMTGLGFAALALFHFQCLLFYSCSLTSRQKQLSAFSPPCNNARHRSHGRRRRRRSYLRSSSSPDREYRKRRRSPTVRPSSRRYSQGSRASAGRHYSDSDSDPEQSARRLQQRHRRDWEIFPSSARSPSPRTPPLSAFLPSPPYLSPASIPTVHQVKNEGCASAGIRCPDALTKRSNQLISRLLLNPESVMRRERRAREHEREKLAAVRESNGKIKHFVHVNEEGRPYGLGVTEWNDALA</sequence>
<accession>A0A8T0HQ61</accession>
<protein>
    <submittedName>
        <fullName evidence="2">Uncharacterized protein</fullName>
    </submittedName>
</protein>